<dbReference type="Gene3D" id="4.10.830.30">
    <property type="entry name" value="Ribosomal protein L31"/>
    <property type="match status" value="1"/>
</dbReference>
<dbReference type="GO" id="GO:0046872">
    <property type="term" value="F:metal ion binding"/>
    <property type="evidence" value="ECO:0007669"/>
    <property type="project" value="UniProtKB-KW"/>
</dbReference>
<reference evidence="9 10" key="1">
    <citation type="submission" date="2019-02" db="EMBL/GenBank/DDBJ databases">
        <title>Deep-cultivation of Planctomycetes and their phenomic and genomic characterization uncovers novel biology.</title>
        <authorList>
            <person name="Wiegand S."/>
            <person name="Jogler M."/>
            <person name="Boedeker C."/>
            <person name="Pinto D."/>
            <person name="Vollmers J."/>
            <person name="Rivas-Marin E."/>
            <person name="Kohn T."/>
            <person name="Peeters S.H."/>
            <person name="Heuer A."/>
            <person name="Rast P."/>
            <person name="Oberbeckmann S."/>
            <person name="Bunk B."/>
            <person name="Jeske O."/>
            <person name="Meyerdierks A."/>
            <person name="Storesund J.E."/>
            <person name="Kallscheuer N."/>
            <person name="Luecker S."/>
            <person name="Lage O.M."/>
            <person name="Pohl T."/>
            <person name="Merkel B.J."/>
            <person name="Hornburger P."/>
            <person name="Mueller R.-W."/>
            <person name="Bruemmer F."/>
            <person name="Labrenz M."/>
            <person name="Spormann A.M."/>
            <person name="Op den Camp H."/>
            <person name="Overmann J."/>
            <person name="Amann R."/>
            <person name="Jetten M.S.M."/>
            <person name="Mascher T."/>
            <person name="Medema M.H."/>
            <person name="Devos D.P."/>
            <person name="Kaster A.-K."/>
            <person name="Ovreas L."/>
            <person name="Rohde M."/>
            <person name="Galperin M.Y."/>
            <person name="Jogler C."/>
        </authorList>
    </citation>
    <scope>NUCLEOTIDE SEQUENCE [LARGE SCALE GENOMIC DNA]</scope>
    <source>
        <strain evidence="9 10">Pla85_3_4</strain>
    </source>
</reference>
<keyword evidence="4 8" id="KW-0694">RNA-binding</keyword>
<keyword evidence="10" id="KW-1185">Reference proteome</keyword>
<protein>
    <recommendedName>
        <fullName evidence="7 8">Large ribosomal subunit protein bL31</fullName>
    </recommendedName>
</protein>
<feature type="binding site" evidence="8">
    <location>
        <position position="54"/>
    </location>
    <ligand>
        <name>Zn(2+)</name>
        <dbReference type="ChEBI" id="CHEBI:29105"/>
    </ligand>
</feature>
<feature type="binding site" evidence="8">
    <location>
        <position position="33"/>
    </location>
    <ligand>
        <name>Zn(2+)</name>
        <dbReference type="ChEBI" id="CHEBI:29105"/>
    </ligand>
</feature>
<dbReference type="NCBIfam" id="NF000612">
    <property type="entry name" value="PRK00019.1"/>
    <property type="match status" value="1"/>
</dbReference>
<evidence type="ECO:0000256" key="6">
    <source>
        <dbReference type="ARBA" id="ARBA00023274"/>
    </source>
</evidence>
<evidence type="ECO:0000256" key="5">
    <source>
        <dbReference type="ARBA" id="ARBA00022980"/>
    </source>
</evidence>
<gene>
    <name evidence="8 9" type="primary">rpmE</name>
    <name evidence="9" type="ORF">Pla8534_33330</name>
</gene>
<sequence length="101" mass="11269">MSSLFSTASPRLVSDMKDSIHPGYFETEVTCGCGNAFQTRSTRKELKVDICSQCHPFYTGKLKYVDSAGRIEKFQSKFQTGNYASVQKKGKPKKKQASTES</sequence>
<dbReference type="InterPro" id="IPR027491">
    <property type="entry name" value="Ribosomal_bL31_A"/>
</dbReference>
<dbReference type="NCBIfam" id="TIGR00105">
    <property type="entry name" value="L31"/>
    <property type="match status" value="1"/>
</dbReference>
<dbReference type="SUPFAM" id="SSF143800">
    <property type="entry name" value="L28p-like"/>
    <property type="match status" value="1"/>
</dbReference>
<dbReference type="GO" id="GO:0005840">
    <property type="term" value="C:ribosome"/>
    <property type="evidence" value="ECO:0007669"/>
    <property type="project" value="UniProtKB-KW"/>
</dbReference>
<dbReference type="InterPro" id="IPR034704">
    <property type="entry name" value="Ribosomal_bL28/bL31-like_sf"/>
</dbReference>
<dbReference type="PANTHER" id="PTHR33280">
    <property type="entry name" value="50S RIBOSOMAL PROTEIN L31, CHLOROPLASTIC"/>
    <property type="match status" value="1"/>
</dbReference>
<evidence type="ECO:0000256" key="7">
    <source>
        <dbReference type="ARBA" id="ARBA00035687"/>
    </source>
</evidence>
<dbReference type="InterPro" id="IPR042105">
    <property type="entry name" value="Ribosomal_bL31_sf"/>
</dbReference>
<accession>A0A518DUL2</accession>
<evidence type="ECO:0000256" key="1">
    <source>
        <dbReference type="ARBA" id="ARBA00009296"/>
    </source>
</evidence>
<keyword evidence="3 8" id="KW-0699">rRNA-binding</keyword>
<feature type="binding site" evidence="8">
    <location>
        <position position="51"/>
    </location>
    <ligand>
        <name>Zn(2+)</name>
        <dbReference type="ChEBI" id="CHEBI:29105"/>
    </ligand>
</feature>
<keyword evidence="8" id="KW-0862">Zinc</keyword>
<dbReference type="GO" id="GO:0003735">
    <property type="term" value="F:structural constituent of ribosome"/>
    <property type="evidence" value="ECO:0007669"/>
    <property type="project" value="InterPro"/>
</dbReference>
<dbReference type="Proteomes" id="UP000317648">
    <property type="component" value="Chromosome"/>
</dbReference>
<evidence type="ECO:0000256" key="3">
    <source>
        <dbReference type="ARBA" id="ARBA00022730"/>
    </source>
</evidence>
<dbReference type="AlphaFoldDB" id="A0A518DUL2"/>
<dbReference type="EMBL" id="CP036433">
    <property type="protein sequence ID" value="QDU95518.1"/>
    <property type="molecule type" value="Genomic_DNA"/>
</dbReference>
<dbReference type="PRINTS" id="PR01249">
    <property type="entry name" value="RIBOSOMALL31"/>
</dbReference>
<evidence type="ECO:0000313" key="9">
    <source>
        <dbReference type="EMBL" id="QDU95518.1"/>
    </source>
</evidence>
<evidence type="ECO:0000256" key="4">
    <source>
        <dbReference type="ARBA" id="ARBA00022884"/>
    </source>
</evidence>
<dbReference type="GO" id="GO:0006412">
    <property type="term" value="P:translation"/>
    <property type="evidence" value="ECO:0007669"/>
    <property type="project" value="UniProtKB-UniRule"/>
</dbReference>
<comment type="similarity">
    <text evidence="1 8">Belongs to the bacterial ribosomal protein bL31 family. Type A subfamily.</text>
</comment>
<comment type="cofactor">
    <cofactor evidence="8">
        <name>Zn(2+)</name>
        <dbReference type="ChEBI" id="CHEBI:29105"/>
    </cofactor>
    <text evidence="8">Binds 1 zinc ion per subunit.</text>
</comment>
<dbReference type="Pfam" id="PF01197">
    <property type="entry name" value="Ribosomal_L31"/>
    <property type="match status" value="1"/>
</dbReference>
<proteinExistence type="inferred from homology"/>
<dbReference type="PROSITE" id="PS01143">
    <property type="entry name" value="RIBOSOMAL_L31"/>
    <property type="match status" value="1"/>
</dbReference>
<dbReference type="HAMAP" id="MF_00501">
    <property type="entry name" value="Ribosomal_bL31_1"/>
    <property type="match status" value="1"/>
</dbReference>
<evidence type="ECO:0000256" key="8">
    <source>
        <dbReference type="HAMAP-Rule" id="MF_00501"/>
    </source>
</evidence>
<dbReference type="GO" id="GO:0019843">
    <property type="term" value="F:rRNA binding"/>
    <property type="evidence" value="ECO:0007669"/>
    <property type="project" value="UniProtKB-KW"/>
</dbReference>
<dbReference type="PANTHER" id="PTHR33280:SF1">
    <property type="entry name" value="LARGE RIBOSOMAL SUBUNIT PROTEIN BL31C"/>
    <property type="match status" value="1"/>
</dbReference>
<dbReference type="InterPro" id="IPR002150">
    <property type="entry name" value="Ribosomal_bL31"/>
</dbReference>
<keyword evidence="6 8" id="KW-0687">Ribonucleoprotein</keyword>
<dbReference type="GO" id="GO:1990904">
    <property type="term" value="C:ribonucleoprotein complex"/>
    <property type="evidence" value="ECO:0007669"/>
    <property type="project" value="UniProtKB-KW"/>
</dbReference>
<organism evidence="9 10">
    <name type="scientific">Lignipirellula cremea</name>
    <dbReference type="NCBI Taxonomy" id="2528010"/>
    <lineage>
        <taxon>Bacteria</taxon>
        <taxon>Pseudomonadati</taxon>
        <taxon>Planctomycetota</taxon>
        <taxon>Planctomycetia</taxon>
        <taxon>Pirellulales</taxon>
        <taxon>Pirellulaceae</taxon>
        <taxon>Lignipirellula</taxon>
    </lineage>
</organism>
<comment type="function">
    <text evidence="8">Binds the 23S rRNA.</text>
</comment>
<evidence type="ECO:0000256" key="2">
    <source>
        <dbReference type="ARBA" id="ARBA00011838"/>
    </source>
</evidence>
<keyword evidence="5 8" id="KW-0689">Ribosomal protein</keyword>
<dbReference type="KEGG" id="lcre:Pla8534_33330"/>
<feature type="binding site" evidence="8">
    <location>
        <position position="31"/>
    </location>
    <ligand>
        <name>Zn(2+)</name>
        <dbReference type="ChEBI" id="CHEBI:29105"/>
    </ligand>
</feature>
<evidence type="ECO:0000313" key="10">
    <source>
        <dbReference type="Proteomes" id="UP000317648"/>
    </source>
</evidence>
<name>A0A518DUL2_9BACT</name>
<comment type="subunit">
    <text evidence="2 8">Part of the 50S ribosomal subunit.</text>
</comment>
<keyword evidence="8" id="KW-0479">Metal-binding</keyword>